<feature type="domain" description="RNA polymerase sigma factor 70 region 4 type 2" evidence="6">
    <location>
        <begin position="126"/>
        <end position="176"/>
    </location>
</feature>
<dbReference type="InterPro" id="IPR039425">
    <property type="entry name" value="RNA_pol_sigma-70-like"/>
</dbReference>
<evidence type="ECO:0000259" key="6">
    <source>
        <dbReference type="Pfam" id="PF08281"/>
    </source>
</evidence>
<dbReference type="InterPro" id="IPR013325">
    <property type="entry name" value="RNA_pol_sigma_r2"/>
</dbReference>
<evidence type="ECO:0000256" key="3">
    <source>
        <dbReference type="ARBA" id="ARBA00023082"/>
    </source>
</evidence>
<evidence type="ECO:0000256" key="4">
    <source>
        <dbReference type="ARBA" id="ARBA00023163"/>
    </source>
</evidence>
<evidence type="ECO:0000259" key="5">
    <source>
        <dbReference type="Pfam" id="PF04542"/>
    </source>
</evidence>
<evidence type="ECO:0000256" key="1">
    <source>
        <dbReference type="ARBA" id="ARBA00010641"/>
    </source>
</evidence>
<dbReference type="Gene3D" id="1.10.10.10">
    <property type="entry name" value="Winged helix-like DNA-binding domain superfamily/Winged helix DNA-binding domain"/>
    <property type="match status" value="1"/>
</dbReference>
<dbReference type="PANTHER" id="PTHR43133">
    <property type="entry name" value="RNA POLYMERASE ECF-TYPE SIGMA FACTO"/>
    <property type="match status" value="1"/>
</dbReference>
<keyword evidence="2" id="KW-0805">Transcription regulation</keyword>
<dbReference type="PANTHER" id="PTHR43133:SF46">
    <property type="entry name" value="RNA POLYMERASE SIGMA-70 FACTOR ECF SUBFAMILY"/>
    <property type="match status" value="1"/>
</dbReference>
<dbReference type="EMBL" id="CADCTW010000161">
    <property type="protein sequence ID" value="CAA9346853.1"/>
    <property type="molecule type" value="Genomic_DNA"/>
</dbReference>
<dbReference type="InterPro" id="IPR007627">
    <property type="entry name" value="RNA_pol_sigma70_r2"/>
</dbReference>
<evidence type="ECO:0000313" key="7">
    <source>
        <dbReference type="EMBL" id="CAA9346853.1"/>
    </source>
</evidence>
<name>A0A6J4M359_9BACT</name>
<gene>
    <name evidence="7" type="ORF">AVDCRST_MAG68-3976</name>
</gene>
<dbReference type="GO" id="GO:0003677">
    <property type="term" value="F:DNA binding"/>
    <property type="evidence" value="ECO:0007669"/>
    <property type="project" value="InterPro"/>
</dbReference>
<sequence length="182" mass="20056">MQAEPTVLAPTASLAVRRAQQGDVAAFEQLYRENLGRVYALCLRLSGDAGRAEELTQDVFVRAWEKIGSFQGKSAFSTWLHRLAVNVVLGERRSEKVRVGKVLVTDDLEAYESPSRPHDPGIGIDLERAIAALPAGARAVLILHDVEGYKHEEIAEMQGTAVGTCKAQLHRARKLLREMLGR</sequence>
<accession>A0A6J4M359</accession>
<dbReference type="Gene3D" id="1.10.1740.10">
    <property type="match status" value="1"/>
</dbReference>
<dbReference type="NCBIfam" id="TIGR02937">
    <property type="entry name" value="sigma70-ECF"/>
    <property type="match status" value="1"/>
</dbReference>
<dbReference type="Pfam" id="PF08281">
    <property type="entry name" value="Sigma70_r4_2"/>
    <property type="match status" value="1"/>
</dbReference>
<dbReference type="InterPro" id="IPR014284">
    <property type="entry name" value="RNA_pol_sigma-70_dom"/>
</dbReference>
<keyword evidence="3" id="KW-0731">Sigma factor</keyword>
<dbReference type="GO" id="GO:0016987">
    <property type="term" value="F:sigma factor activity"/>
    <property type="evidence" value="ECO:0007669"/>
    <property type="project" value="UniProtKB-KW"/>
</dbReference>
<feature type="domain" description="RNA polymerase sigma-70 region 2" evidence="5">
    <location>
        <begin position="30"/>
        <end position="96"/>
    </location>
</feature>
<evidence type="ECO:0000256" key="2">
    <source>
        <dbReference type="ARBA" id="ARBA00023015"/>
    </source>
</evidence>
<proteinExistence type="inferred from homology"/>
<dbReference type="InterPro" id="IPR013324">
    <property type="entry name" value="RNA_pol_sigma_r3/r4-like"/>
</dbReference>
<organism evidence="7">
    <name type="scientific">uncultured Gemmatimonadota bacterium</name>
    <dbReference type="NCBI Taxonomy" id="203437"/>
    <lineage>
        <taxon>Bacteria</taxon>
        <taxon>Pseudomonadati</taxon>
        <taxon>Gemmatimonadota</taxon>
        <taxon>environmental samples</taxon>
    </lineage>
</organism>
<dbReference type="SUPFAM" id="SSF88659">
    <property type="entry name" value="Sigma3 and sigma4 domains of RNA polymerase sigma factors"/>
    <property type="match status" value="1"/>
</dbReference>
<dbReference type="CDD" id="cd06171">
    <property type="entry name" value="Sigma70_r4"/>
    <property type="match status" value="1"/>
</dbReference>
<comment type="similarity">
    <text evidence="1">Belongs to the sigma-70 factor family. ECF subfamily.</text>
</comment>
<reference evidence="7" key="1">
    <citation type="submission" date="2020-02" db="EMBL/GenBank/DDBJ databases">
        <authorList>
            <person name="Meier V. D."/>
        </authorList>
    </citation>
    <scope>NUCLEOTIDE SEQUENCE</scope>
    <source>
        <strain evidence="7">AVDCRST_MAG68</strain>
    </source>
</reference>
<dbReference type="GO" id="GO:0006352">
    <property type="term" value="P:DNA-templated transcription initiation"/>
    <property type="evidence" value="ECO:0007669"/>
    <property type="project" value="InterPro"/>
</dbReference>
<dbReference type="InterPro" id="IPR036388">
    <property type="entry name" value="WH-like_DNA-bd_sf"/>
</dbReference>
<protein>
    <submittedName>
        <fullName evidence="7">RNA polymerase sigma factor RpoE</fullName>
    </submittedName>
</protein>
<dbReference type="Pfam" id="PF04542">
    <property type="entry name" value="Sigma70_r2"/>
    <property type="match status" value="1"/>
</dbReference>
<dbReference type="AlphaFoldDB" id="A0A6J4M359"/>
<keyword evidence="4" id="KW-0804">Transcription</keyword>
<dbReference type="InterPro" id="IPR013249">
    <property type="entry name" value="RNA_pol_sigma70_r4_t2"/>
</dbReference>
<dbReference type="SUPFAM" id="SSF88946">
    <property type="entry name" value="Sigma2 domain of RNA polymerase sigma factors"/>
    <property type="match status" value="1"/>
</dbReference>